<protein>
    <recommendedName>
        <fullName evidence="2">Glucose-1-phosphate thymidylyltransferase</fullName>
    </recommendedName>
</protein>
<name>X0YSV5_9ZZZZ</name>
<accession>X0YSV5</accession>
<dbReference type="PANTHER" id="PTHR42883">
    <property type="entry name" value="GLUCOSE-1-PHOSPHATE THYMIDYLTRANSFERASE"/>
    <property type="match status" value="1"/>
</dbReference>
<organism evidence="1">
    <name type="scientific">marine sediment metagenome</name>
    <dbReference type="NCBI Taxonomy" id="412755"/>
    <lineage>
        <taxon>unclassified sequences</taxon>
        <taxon>metagenomes</taxon>
        <taxon>ecological metagenomes</taxon>
    </lineage>
</organism>
<dbReference type="Gene3D" id="2.160.10.10">
    <property type="entry name" value="Hexapeptide repeat proteins"/>
    <property type="match status" value="1"/>
</dbReference>
<dbReference type="PANTHER" id="PTHR42883:SF2">
    <property type="entry name" value="THYMIDYLYLTRANSFERASE"/>
    <property type="match status" value="1"/>
</dbReference>
<dbReference type="SUPFAM" id="SSF51161">
    <property type="entry name" value="Trimeric LpxA-like enzymes"/>
    <property type="match status" value="1"/>
</dbReference>
<dbReference type="EMBL" id="BARS01053235">
    <property type="protein sequence ID" value="GAG49862.1"/>
    <property type="molecule type" value="Genomic_DNA"/>
</dbReference>
<dbReference type="InterPro" id="IPR011004">
    <property type="entry name" value="Trimer_LpxA-like_sf"/>
</dbReference>
<proteinExistence type="predicted"/>
<gene>
    <name evidence="1" type="ORF">S01H1_79024</name>
</gene>
<evidence type="ECO:0000313" key="1">
    <source>
        <dbReference type="EMBL" id="GAG49862.1"/>
    </source>
</evidence>
<sequence length="149" mass="16159">LRVSAKRVAGWWKDTGKPEDLLQANRLVLSQIARDVSGEVVDADVAGEVVVAEGARIVRSEVRGPAHIAAGAVIEDGYVGPYTSIGQDARVIRSEIEYSILMDEAELRNLPRRVDASVIGQGVRVEGRGGDLRQNTLQLFLGDQSQVRL</sequence>
<dbReference type="AlphaFoldDB" id="X0YSV5"/>
<feature type="non-terminal residue" evidence="1">
    <location>
        <position position="1"/>
    </location>
</feature>
<evidence type="ECO:0008006" key="2">
    <source>
        <dbReference type="Google" id="ProtNLM"/>
    </source>
</evidence>
<comment type="caution">
    <text evidence="1">The sequence shown here is derived from an EMBL/GenBank/DDBJ whole genome shotgun (WGS) entry which is preliminary data.</text>
</comment>
<reference evidence="1" key="1">
    <citation type="journal article" date="2014" name="Front. Microbiol.">
        <title>High frequency of phylogenetically diverse reductive dehalogenase-homologous genes in deep subseafloor sedimentary metagenomes.</title>
        <authorList>
            <person name="Kawai M."/>
            <person name="Futagami T."/>
            <person name="Toyoda A."/>
            <person name="Takaki Y."/>
            <person name="Nishi S."/>
            <person name="Hori S."/>
            <person name="Arai W."/>
            <person name="Tsubouchi T."/>
            <person name="Morono Y."/>
            <person name="Uchiyama I."/>
            <person name="Ito T."/>
            <person name="Fujiyama A."/>
            <person name="Inagaki F."/>
            <person name="Takami H."/>
        </authorList>
    </citation>
    <scope>NUCLEOTIDE SEQUENCE</scope>
    <source>
        <strain evidence="1">Expedition CK06-06</strain>
    </source>
</reference>